<gene>
    <name evidence="2" type="ORF">ACFOUY_17445</name>
</gene>
<evidence type="ECO:0000313" key="2">
    <source>
        <dbReference type="EMBL" id="MFC4198495.1"/>
    </source>
</evidence>
<evidence type="ECO:0000313" key="3">
    <source>
        <dbReference type="Proteomes" id="UP001595792"/>
    </source>
</evidence>
<comment type="caution">
    <text evidence="2">The sequence shown here is derived from an EMBL/GenBank/DDBJ whole genome shotgun (WGS) entry which is preliminary data.</text>
</comment>
<evidence type="ECO:0000256" key="1">
    <source>
        <dbReference type="SAM" id="SignalP"/>
    </source>
</evidence>
<reference evidence="3" key="1">
    <citation type="journal article" date="2019" name="Int. J. Syst. Evol. Microbiol.">
        <title>The Global Catalogue of Microorganisms (GCM) 10K type strain sequencing project: providing services to taxonomists for standard genome sequencing and annotation.</title>
        <authorList>
            <consortium name="The Broad Institute Genomics Platform"/>
            <consortium name="The Broad Institute Genome Sequencing Center for Infectious Disease"/>
            <person name="Wu L."/>
            <person name="Ma J."/>
        </authorList>
    </citation>
    <scope>NUCLEOTIDE SEQUENCE [LARGE SCALE GENOMIC DNA]</scope>
    <source>
        <strain evidence="3">CCM 8689</strain>
    </source>
</reference>
<accession>A0ABV8NNA3</accession>
<keyword evidence="1" id="KW-0732">Signal</keyword>
<keyword evidence="3" id="KW-1185">Reference proteome</keyword>
<feature type="chain" id="PRO_5047067400" evidence="1">
    <location>
        <begin position="30"/>
        <end position="125"/>
    </location>
</feature>
<proteinExistence type="predicted"/>
<sequence length="125" mass="13591">MYKIIKNLSKGILAAAFGLALVISGSAFKADSKRVQYTFRYDGANKSKAQVETLSNWIYDPSAAGCDEVQQEACIIHVDQAFVNTSGTPTLDPSLNLVATPYTSTRAYVSSSDDENMDIENRTAQ</sequence>
<dbReference type="EMBL" id="JBHSBY010000139">
    <property type="protein sequence ID" value="MFC4198495.1"/>
    <property type="molecule type" value="Genomic_DNA"/>
</dbReference>
<name>A0ABV8NNA3_9SPHI</name>
<feature type="signal peptide" evidence="1">
    <location>
        <begin position="1"/>
        <end position="29"/>
    </location>
</feature>
<dbReference type="RefSeq" id="WP_378962493.1">
    <property type="nucleotide sequence ID" value="NZ_JBHRXC010000016.1"/>
</dbReference>
<dbReference type="Proteomes" id="UP001595792">
    <property type="component" value="Unassembled WGS sequence"/>
</dbReference>
<organism evidence="2 3">
    <name type="scientific">Pedobacter jamesrossensis</name>
    <dbReference type="NCBI Taxonomy" id="1908238"/>
    <lineage>
        <taxon>Bacteria</taxon>
        <taxon>Pseudomonadati</taxon>
        <taxon>Bacteroidota</taxon>
        <taxon>Sphingobacteriia</taxon>
        <taxon>Sphingobacteriales</taxon>
        <taxon>Sphingobacteriaceae</taxon>
        <taxon>Pedobacter</taxon>
    </lineage>
</organism>
<protein>
    <submittedName>
        <fullName evidence="2">Uncharacterized protein</fullName>
    </submittedName>
</protein>